<dbReference type="Gene3D" id="3.60.10.10">
    <property type="entry name" value="Endonuclease/exonuclease/phosphatase"/>
    <property type="match status" value="1"/>
</dbReference>
<evidence type="ECO:0000313" key="4">
    <source>
        <dbReference type="Proteomes" id="UP001551329"/>
    </source>
</evidence>
<name>A0ABV3C796_9ACTN</name>
<feature type="transmembrane region" description="Helical" evidence="1">
    <location>
        <begin position="90"/>
        <end position="109"/>
    </location>
</feature>
<keyword evidence="1" id="KW-1133">Transmembrane helix</keyword>
<dbReference type="InterPro" id="IPR036691">
    <property type="entry name" value="Endo/exonu/phosph_ase_sf"/>
</dbReference>
<dbReference type="EMBL" id="JBEZAE010000005">
    <property type="protein sequence ID" value="MEU7070656.1"/>
    <property type="molecule type" value="Genomic_DNA"/>
</dbReference>
<dbReference type="GO" id="GO:0004519">
    <property type="term" value="F:endonuclease activity"/>
    <property type="evidence" value="ECO:0007669"/>
    <property type="project" value="UniProtKB-KW"/>
</dbReference>
<dbReference type="RefSeq" id="WP_358471843.1">
    <property type="nucleotide sequence ID" value="NZ_JBEZAE010000005.1"/>
</dbReference>
<gene>
    <name evidence="3" type="ORF">AB0A88_10985</name>
</gene>
<evidence type="ECO:0000259" key="2">
    <source>
        <dbReference type="Pfam" id="PF03372"/>
    </source>
</evidence>
<dbReference type="Proteomes" id="UP001551329">
    <property type="component" value="Unassembled WGS sequence"/>
</dbReference>
<sequence>MDRAPVAIAAPVTNTAAPEAPEPPPLRPRHRLTAWAAGLLLIVPAVISACRLLDTDGITPVPQLLSLLPWLAVPAGLGVLLAAVARRRALTLLAVVVLGAVGWSSLPYMPQLVTSYGLPLAKVRVLAANVEFGQGTRALIDTVRRERPQLVFASECDRACGHALTTAFAAELPHHTSVDAEGSVGSVLLSAYPLTDEGVIPAVMGMPGATTRIAGKPVRLQLAHPLPPLPGQIDPWKRELGRIEDEAAARRLAGPLIMAGDFNASQDHAAFRAILDAGGLQDAARLARTSRTPTWPAEGPLPLFVQIDHVLVSDDFSVRSIRFLDVDGSDHRAVLTDLDLRGEPR</sequence>
<feature type="transmembrane region" description="Helical" evidence="1">
    <location>
        <begin position="64"/>
        <end position="83"/>
    </location>
</feature>
<accession>A0ABV3C796</accession>
<evidence type="ECO:0000256" key="1">
    <source>
        <dbReference type="SAM" id="Phobius"/>
    </source>
</evidence>
<feature type="transmembrane region" description="Helical" evidence="1">
    <location>
        <begin position="32"/>
        <end position="52"/>
    </location>
</feature>
<keyword evidence="1" id="KW-0812">Transmembrane</keyword>
<proteinExistence type="predicted"/>
<protein>
    <submittedName>
        <fullName evidence="3">Endonuclease/exonuclease/phosphatase family protein</fullName>
    </submittedName>
</protein>
<keyword evidence="4" id="KW-1185">Reference proteome</keyword>
<keyword evidence="3" id="KW-0540">Nuclease</keyword>
<reference evidence="3 4" key="1">
    <citation type="submission" date="2024-06" db="EMBL/GenBank/DDBJ databases">
        <title>The Natural Products Discovery Center: Release of the First 8490 Sequenced Strains for Exploring Actinobacteria Biosynthetic Diversity.</title>
        <authorList>
            <person name="Kalkreuter E."/>
            <person name="Kautsar S.A."/>
            <person name="Yang D."/>
            <person name="Bader C.D."/>
            <person name="Teijaro C.N."/>
            <person name="Fluegel L."/>
            <person name="Davis C.M."/>
            <person name="Simpson J.R."/>
            <person name="Lauterbach L."/>
            <person name="Steele A.D."/>
            <person name="Gui C."/>
            <person name="Meng S."/>
            <person name="Li G."/>
            <person name="Viehrig K."/>
            <person name="Ye F."/>
            <person name="Su P."/>
            <person name="Kiefer A.F."/>
            <person name="Nichols A."/>
            <person name="Cepeda A.J."/>
            <person name="Yan W."/>
            <person name="Fan B."/>
            <person name="Jiang Y."/>
            <person name="Adhikari A."/>
            <person name="Zheng C.-J."/>
            <person name="Schuster L."/>
            <person name="Cowan T.M."/>
            <person name="Smanski M.J."/>
            <person name="Chevrette M.G."/>
            <person name="De Carvalho L.P.S."/>
            <person name="Shen B."/>
        </authorList>
    </citation>
    <scope>NUCLEOTIDE SEQUENCE [LARGE SCALE GENOMIC DNA]</scope>
    <source>
        <strain evidence="3 4">NPDC045974</strain>
    </source>
</reference>
<keyword evidence="3" id="KW-0378">Hydrolase</keyword>
<dbReference type="Pfam" id="PF03372">
    <property type="entry name" value="Exo_endo_phos"/>
    <property type="match status" value="1"/>
</dbReference>
<dbReference type="SUPFAM" id="SSF56219">
    <property type="entry name" value="DNase I-like"/>
    <property type="match status" value="1"/>
</dbReference>
<organism evidence="3 4">
    <name type="scientific">Streptomyces narbonensis</name>
    <dbReference type="NCBI Taxonomy" id="67333"/>
    <lineage>
        <taxon>Bacteria</taxon>
        <taxon>Bacillati</taxon>
        <taxon>Actinomycetota</taxon>
        <taxon>Actinomycetes</taxon>
        <taxon>Kitasatosporales</taxon>
        <taxon>Streptomycetaceae</taxon>
        <taxon>Streptomyces</taxon>
    </lineage>
</organism>
<feature type="domain" description="Endonuclease/exonuclease/phosphatase" evidence="2">
    <location>
        <begin position="128"/>
        <end position="331"/>
    </location>
</feature>
<keyword evidence="3" id="KW-0255">Endonuclease</keyword>
<comment type="caution">
    <text evidence="3">The sequence shown here is derived from an EMBL/GenBank/DDBJ whole genome shotgun (WGS) entry which is preliminary data.</text>
</comment>
<dbReference type="InterPro" id="IPR005135">
    <property type="entry name" value="Endo/exonuclease/phosphatase"/>
</dbReference>
<evidence type="ECO:0000313" key="3">
    <source>
        <dbReference type="EMBL" id="MEU7070656.1"/>
    </source>
</evidence>
<keyword evidence="1" id="KW-0472">Membrane</keyword>